<organism evidence="4 5">
    <name type="scientific">Cafeteria roenbergensis</name>
    <name type="common">Marine flagellate</name>
    <dbReference type="NCBI Taxonomy" id="33653"/>
    <lineage>
        <taxon>Eukaryota</taxon>
        <taxon>Sar</taxon>
        <taxon>Stramenopiles</taxon>
        <taxon>Bigyra</taxon>
        <taxon>Opalozoa</taxon>
        <taxon>Bicosoecida</taxon>
        <taxon>Cafeteriaceae</taxon>
        <taxon>Cafeteria</taxon>
    </lineage>
</organism>
<name>A0A5A8CQ91_CAFRO</name>
<dbReference type="GO" id="GO:0019148">
    <property type="term" value="F:D-cysteine desulfhydrase activity"/>
    <property type="evidence" value="ECO:0007669"/>
    <property type="project" value="TreeGrafter"/>
</dbReference>
<sequence>MLRRATQVRSELARRCWGGLLPPTPRIQRVPAAWSGGGAQVFALRDDDTGALSNGGKRRKHASLLHALREHGCTDAVILAGRNSFNAAAIGPVLVERGVRPWLVEPLPATSSEHAPQTLMRLATLAVFPEPQRLAVEWDGLAAPWLPSFQAIQHATGNWATDGWQQHSQARAAVGIARKLLGRGRTPAVVPEGACCAEAVAGAATLGADIAISIAREAAQSELPVTVVLDAGTGLSAAAAVAGLEACLLENDSQWVSAAAVVDLTGIGAKGHWDVLLGLARKEVAAALGVETVRELQCDLVRPATARSFGAVNSTLREELLRAASLAGLVVDPVYGAKMLHTMRHQVLPSVHSGSVVAVMSGGAHGLGGWAQWASKGLRA</sequence>
<keyword evidence="3" id="KW-0663">Pyridoxal phosphate</keyword>
<evidence type="ECO:0000313" key="4">
    <source>
        <dbReference type="EMBL" id="KAA0155243.1"/>
    </source>
</evidence>
<reference evidence="4 5" key="1">
    <citation type="submission" date="2019-07" db="EMBL/GenBank/DDBJ databases">
        <title>Genomes of Cafeteria roenbergensis.</title>
        <authorList>
            <person name="Fischer M.G."/>
            <person name="Hackl T."/>
            <person name="Roman M."/>
        </authorList>
    </citation>
    <scope>NUCLEOTIDE SEQUENCE [LARGE SCALE GENOMIC DNA]</scope>
    <source>
        <strain evidence="4 5">BVI</strain>
    </source>
</reference>
<dbReference type="InterPro" id="IPR027278">
    <property type="entry name" value="ACCD_DCysDesulf"/>
</dbReference>
<dbReference type="InterPro" id="IPR036052">
    <property type="entry name" value="TrpB-like_PALP_sf"/>
</dbReference>
<dbReference type="PIRSF" id="PIRSF006278">
    <property type="entry name" value="ACCD_DCysDesulf"/>
    <property type="match status" value="1"/>
</dbReference>
<gene>
    <name evidence="4" type="ORF">FNF29_01994</name>
</gene>
<dbReference type="PANTHER" id="PTHR43780:SF7">
    <property type="entry name" value="D-CYSTEINE DESULFHYDRASE 2, MITOCHONDRIAL"/>
    <property type="match status" value="1"/>
</dbReference>
<evidence type="ECO:0000256" key="1">
    <source>
        <dbReference type="ARBA" id="ARBA00001933"/>
    </source>
</evidence>
<dbReference type="EMBL" id="VLTN01000008">
    <property type="protein sequence ID" value="KAA0155243.1"/>
    <property type="molecule type" value="Genomic_DNA"/>
</dbReference>
<protein>
    <recommendedName>
        <fullName evidence="6">Tryptophan synthase beta chain-like PALP domain-containing protein</fullName>
    </recommendedName>
</protein>
<evidence type="ECO:0000256" key="2">
    <source>
        <dbReference type="ARBA" id="ARBA00008639"/>
    </source>
</evidence>
<keyword evidence="5" id="KW-1185">Reference proteome</keyword>
<evidence type="ECO:0008006" key="6">
    <source>
        <dbReference type="Google" id="ProtNLM"/>
    </source>
</evidence>
<comment type="similarity">
    <text evidence="2">Belongs to the ACC deaminase/D-cysteine desulfhydrase family.</text>
</comment>
<evidence type="ECO:0000313" key="5">
    <source>
        <dbReference type="Proteomes" id="UP000323011"/>
    </source>
</evidence>
<comment type="caution">
    <text evidence="4">The sequence shown here is derived from an EMBL/GenBank/DDBJ whole genome shotgun (WGS) entry which is preliminary data.</text>
</comment>
<dbReference type="AlphaFoldDB" id="A0A5A8CQ91"/>
<evidence type="ECO:0000256" key="3">
    <source>
        <dbReference type="ARBA" id="ARBA00022898"/>
    </source>
</evidence>
<dbReference type="SUPFAM" id="SSF53686">
    <property type="entry name" value="Tryptophan synthase beta subunit-like PLP-dependent enzymes"/>
    <property type="match status" value="1"/>
</dbReference>
<proteinExistence type="inferred from homology"/>
<comment type="cofactor">
    <cofactor evidence="1">
        <name>pyridoxal 5'-phosphate</name>
        <dbReference type="ChEBI" id="CHEBI:597326"/>
    </cofactor>
</comment>
<dbReference type="Proteomes" id="UP000323011">
    <property type="component" value="Unassembled WGS sequence"/>
</dbReference>
<accession>A0A5A8CQ91</accession>
<dbReference type="Gene3D" id="3.40.50.1100">
    <property type="match status" value="1"/>
</dbReference>
<dbReference type="PANTHER" id="PTHR43780">
    <property type="entry name" value="1-AMINOCYCLOPROPANE-1-CARBOXYLATE DEAMINASE-RELATED"/>
    <property type="match status" value="1"/>
</dbReference>